<evidence type="ECO:0000313" key="2">
    <source>
        <dbReference type="Proteomes" id="UP000238322"/>
    </source>
</evidence>
<name>A0A2S8G4X6_9BACT</name>
<protein>
    <recommendedName>
        <fullName evidence="3">Glycosyltransferase subfamily 4-like N-terminal domain-containing protein</fullName>
    </recommendedName>
</protein>
<dbReference type="Proteomes" id="UP000238322">
    <property type="component" value="Unassembled WGS sequence"/>
</dbReference>
<comment type="caution">
    <text evidence="1">The sequence shown here is derived from an EMBL/GenBank/DDBJ whole genome shotgun (WGS) entry which is preliminary data.</text>
</comment>
<gene>
    <name evidence="1" type="ORF">C5Y83_01770</name>
</gene>
<dbReference type="Gene3D" id="3.40.50.2000">
    <property type="entry name" value="Glycogen Phosphorylase B"/>
    <property type="match status" value="1"/>
</dbReference>
<dbReference type="SUPFAM" id="SSF53756">
    <property type="entry name" value="UDP-Glycosyltransferase/glycogen phosphorylase"/>
    <property type="match status" value="1"/>
</dbReference>
<dbReference type="OrthoDB" id="9764674at2"/>
<evidence type="ECO:0000313" key="1">
    <source>
        <dbReference type="EMBL" id="PQO39498.1"/>
    </source>
</evidence>
<sequence>MNLAIVHHHLNRGGVTQVILNHLRSLHEAGANENFERIVVFYGGRATGWPTAKEPALARVELEVVSSIDYDTVVQSSPEAPYQDMVAALTRLDLSPDDTLLHVHNHTLGKNVSWPDALSKLAADGYRLLLQLHDFAEDFRPDNYRRQIAYYAERGCGMQEVYFQAPHVHYAVLNSRDRKILQSAGFEESHLVWLPNPVQPYSQLPHHAAARKKLREKFAVPELQPFILYPVRGIRRKNVGELVLWSALAPRPATFGLTLAPVNPDELTSYEVWKKFAEERDLPCKFDVGGEDGLTFHENLAAADAIINTSVAEGFGMVFLEAWLTNNLLIGRDLPEISDDFKQAGLRLDSLTAAMWIPVRSPIDGHEVFSVSSYRQRMLELFGNVLNDFELDATALAHAEEQLDQRLNEEWIDFALLTTETQREVIDAVTKDKDLAESIVDANEQVMRPLVQPNANFEATITANAKVVLARFGLRDTGERLREQYTKLMQQTPGPVRPFEGAGDILNQFVDLARFHPVRLESS</sequence>
<proteinExistence type="predicted"/>
<dbReference type="RefSeq" id="WP_105327935.1">
    <property type="nucleotide sequence ID" value="NZ_PUHY01000004.1"/>
</dbReference>
<organism evidence="1 2">
    <name type="scientific">Blastopirellula marina</name>
    <dbReference type="NCBI Taxonomy" id="124"/>
    <lineage>
        <taxon>Bacteria</taxon>
        <taxon>Pseudomonadati</taxon>
        <taxon>Planctomycetota</taxon>
        <taxon>Planctomycetia</taxon>
        <taxon>Pirellulales</taxon>
        <taxon>Pirellulaceae</taxon>
        <taxon>Blastopirellula</taxon>
    </lineage>
</organism>
<reference evidence="1 2" key="1">
    <citation type="submission" date="2018-02" db="EMBL/GenBank/DDBJ databases">
        <title>Comparative genomes isolates from brazilian mangrove.</title>
        <authorList>
            <person name="Araujo J.E."/>
            <person name="Taketani R.G."/>
            <person name="Silva M.C.P."/>
            <person name="Loureco M.V."/>
            <person name="Andreote F.D."/>
        </authorList>
    </citation>
    <scope>NUCLEOTIDE SEQUENCE [LARGE SCALE GENOMIC DNA]</scope>
    <source>
        <strain evidence="1 2">Hex-1 MGV</strain>
    </source>
</reference>
<evidence type="ECO:0008006" key="3">
    <source>
        <dbReference type="Google" id="ProtNLM"/>
    </source>
</evidence>
<dbReference type="AlphaFoldDB" id="A0A2S8G4X6"/>
<accession>A0A2S8G4X6</accession>
<dbReference type="EMBL" id="PUHY01000004">
    <property type="protein sequence ID" value="PQO39498.1"/>
    <property type="molecule type" value="Genomic_DNA"/>
</dbReference>